<dbReference type="PRINTS" id="PR00455">
    <property type="entry name" value="HTHTETR"/>
</dbReference>
<sequence>MGGRPREFDETAVLDAAMNVFWSNGYAGSSAQALVDETGLGRGSLYNAFGSKENLYHQALQRYQALGLQTQTQILEGEGSVRARLRALLEWGIESDLDPEQRRSCMALSAALERAGKDPEVARITRRYVMKLEQALCHVFALGQRSGELDGAQSALVCARAFLSSYYGLRILGQSMPDRAFLQDVVEGILSRL</sequence>
<dbReference type="PANTHER" id="PTHR47506:SF1">
    <property type="entry name" value="HTH-TYPE TRANSCRIPTIONAL REGULATOR YJDC"/>
    <property type="match status" value="1"/>
</dbReference>
<evidence type="ECO:0000313" key="6">
    <source>
        <dbReference type="EMBL" id="KAA8998056.1"/>
    </source>
</evidence>
<evidence type="ECO:0000256" key="2">
    <source>
        <dbReference type="ARBA" id="ARBA00023125"/>
    </source>
</evidence>
<protein>
    <submittedName>
        <fullName evidence="6">TetR/AcrR family transcriptional regulator</fullName>
    </submittedName>
</protein>
<evidence type="ECO:0000256" key="3">
    <source>
        <dbReference type="ARBA" id="ARBA00023163"/>
    </source>
</evidence>
<evidence type="ECO:0000259" key="5">
    <source>
        <dbReference type="PROSITE" id="PS50977"/>
    </source>
</evidence>
<dbReference type="GO" id="GO:0003677">
    <property type="term" value="F:DNA binding"/>
    <property type="evidence" value="ECO:0007669"/>
    <property type="project" value="UniProtKB-UniRule"/>
</dbReference>
<dbReference type="RefSeq" id="WP_150436116.1">
    <property type="nucleotide sequence ID" value="NZ_VYKJ01000009.1"/>
</dbReference>
<dbReference type="PROSITE" id="PS01081">
    <property type="entry name" value="HTH_TETR_1"/>
    <property type="match status" value="1"/>
</dbReference>
<evidence type="ECO:0000256" key="4">
    <source>
        <dbReference type="PROSITE-ProRule" id="PRU00335"/>
    </source>
</evidence>
<dbReference type="Gene3D" id="1.10.357.10">
    <property type="entry name" value="Tetracycline Repressor, domain 2"/>
    <property type="match status" value="1"/>
</dbReference>
<dbReference type="EMBL" id="VYKJ01000009">
    <property type="protein sequence ID" value="KAA8998056.1"/>
    <property type="molecule type" value="Genomic_DNA"/>
</dbReference>
<gene>
    <name evidence="6" type="ORF">FJU30_16685</name>
</gene>
<dbReference type="InterPro" id="IPR009057">
    <property type="entry name" value="Homeodomain-like_sf"/>
</dbReference>
<dbReference type="InterPro" id="IPR036271">
    <property type="entry name" value="Tet_transcr_reg_TetR-rel_C_sf"/>
</dbReference>
<dbReference type="SUPFAM" id="SSF48498">
    <property type="entry name" value="Tetracyclin repressor-like, C-terminal domain"/>
    <property type="match status" value="1"/>
</dbReference>
<dbReference type="PROSITE" id="PS50977">
    <property type="entry name" value="HTH_TETR_2"/>
    <property type="match status" value="1"/>
</dbReference>
<keyword evidence="1" id="KW-0805">Transcription regulation</keyword>
<feature type="DNA-binding region" description="H-T-H motif" evidence="4">
    <location>
        <begin position="30"/>
        <end position="49"/>
    </location>
</feature>
<keyword evidence="7" id="KW-1185">Reference proteome</keyword>
<keyword evidence="2 4" id="KW-0238">DNA-binding</keyword>
<feature type="domain" description="HTH tetR-type" evidence="5">
    <location>
        <begin position="7"/>
        <end position="67"/>
    </location>
</feature>
<dbReference type="OrthoDB" id="270177at2"/>
<dbReference type="AlphaFoldDB" id="A0A5J5FWK9"/>
<evidence type="ECO:0000256" key="1">
    <source>
        <dbReference type="ARBA" id="ARBA00023015"/>
    </source>
</evidence>
<dbReference type="InterPro" id="IPR011075">
    <property type="entry name" value="TetR_C"/>
</dbReference>
<keyword evidence="3" id="KW-0804">Transcription</keyword>
<comment type="caution">
    <text evidence="6">The sequence shown here is derived from an EMBL/GenBank/DDBJ whole genome shotgun (WGS) entry which is preliminary data.</text>
</comment>
<dbReference type="InterPro" id="IPR001647">
    <property type="entry name" value="HTH_TetR"/>
</dbReference>
<evidence type="ECO:0000313" key="7">
    <source>
        <dbReference type="Proteomes" id="UP000335415"/>
    </source>
</evidence>
<dbReference type="SUPFAM" id="SSF46689">
    <property type="entry name" value="Homeodomain-like"/>
    <property type="match status" value="1"/>
</dbReference>
<proteinExistence type="predicted"/>
<organism evidence="6 7">
    <name type="scientific">Affinibrenneria salicis</name>
    <dbReference type="NCBI Taxonomy" id="2590031"/>
    <lineage>
        <taxon>Bacteria</taxon>
        <taxon>Pseudomonadati</taxon>
        <taxon>Pseudomonadota</taxon>
        <taxon>Gammaproteobacteria</taxon>
        <taxon>Enterobacterales</taxon>
        <taxon>Pectobacteriaceae</taxon>
        <taxon>Affinibrenneria</taxon>
    </lineage>
</organism>
<reference evidence="6 7" key="1">
    <citation type="submission" date="2019-09" db="EMBL/GenBank/DDBJ databases">
        <authorList>
            <person name="Li Y."/>
        </authorList>
    </citation>
    <scope>NUCLEOTIDE SEQUENCE [LARGE SCALE GENOMIC DNA]</scope>
    <source>
        <strain evidence="6 7">L3-3HA</strain>
    </source>
</reference>
<name>A0A5J5FWK9_9GAMM</name>
<dbReference type="Proteomes" id="UP000335415">
    <property type="component" value="Unassembled WGS sequence"/>
</dbReference>
<accession>A0A5J5FWK9</accession>
<dbReference type="Pfam" id="PF00440">
    <property type="entry name" value="TetR_N"/>
    <property type="match status" value="1"/>
</dbReference>
<dbReference type="Gene3D" id="1.10.10.60">
    <property type="entry name" value="Homeodomain-like"/>
    <property type="match status" value="1"/>
</dbReference>
<dbReference type="PANTHER" id="PTHR47506">
    <property type="entry name" value="TRANSCRIPTIONAL REGULATORY PROTEIN"/>
    <property type="match status" value="1"/>
</dbReference>
<dbReference type="InterPro" id="IPR023772">
    <property type="entry name" value="DNA-bd_HTH_TetR-type_CS"/>
</dbReference>
<dbReference type="Pfam" id="PF16859">
    <property type="entry name" value="TetR_C_11"/>
    <property type="match status" value="1"/>
</dbReference>